<dbReference type="AlphaFoldDB" id="A0A8U0SRC8"/>
<dbReference type="PANTHER" id="PTHR15299:SF3">
    <property type="entry name" value="HERV-H LTR-ASSOCIATING PROTEIN 1"/>
    <property type="match status" value="1"/>
</dbReference>
<feature type="region of interest" description="Disordered" evidence="1">
    <location>
        <begin position="380"/>
        <end position="416"/>
    </location>
</feature>
<feature type="chain" id="PRO_5035869119" evidence="2">
    <location>
        <begin position="30"/>
        <end position="526"/>
    </location>
</feature>
<evidence type="ECO:0000256" key="1">
    <source>
        <dbReference type="SAM" id="MobiDB-lite"/>
    </source>
</evidence>
<dbReference type="KEGG" id="mpuf:101673037"/>
<evidence type="ECO:0000313" key="3">
    <source>
        <dbReference type="Proteomes" id="UP000000715"/>
    </source>
</evidence>
<feature type="compositionally biased region" description="Polar residues" evidence="1">
    <location>
        <begin position="340"/>
        <end position="351"/>
    </location>
</feature>
<keyword evidence="3" id="KW-1185">Reference proteome</keyword>
<evidence type="ECO:0000256" key="2">
    <source>
        <dbReference type="SAM" id="SignalP"/>
    </source>
</evidence>
<keyword evidence="2" id="KW-0732">Signal</keyword>
<proteinExistence type="predicted"/>
<accession>A0A8U0SRC8</accession>
<dbReference type="RefSeq" id="XP_004743718.1">
    <property type="nucleotide sequence ID" value="XM_004743661.3"/>
</dbReference>
<dbReference type="OrthoDB" id="9902153at2759"/>
<feature type="region of interest" description="Disordered" evidence="1">
    <location>
        <begin position="231"/>
        <end position="280"/>
    </location>
</feature>
<evidence type="ECO:0000313" key="4">
    <source>
        <dbReference type="RefSeq" id="XP_004743718.1"/>
    </source>
</evidence>
<name>A0A8U0SRC8_MUSPF</name>
<protein>
    <submittedName>
        <fullName evidence="4">HERV-H LTR-associating protein 1</fullName>
    </submittedName>
</protein>
<organism evidence="3 4">
    <name type="scientific">Mustela putorius furo</name>
    <name type="common">European domestic ferret</name>
    <name type="synonym">Mustela furo</name>
    <dbReference type="NCBI Taxonomy" id="9669"/>
    <lineage>
        <taxon>Eukaryota</taxon>
        <taxon>Metazoa</taxon>
        <taxon>Chordata</taxon>
        <taxon>Craniata</taxon>
        <taxon>Vertebrata</taxon>
        <taxon>Euteleostomi</taxon>
        <taxon>Mammalia</taxon>
        <taxon>Eutheria</taxon>
        <taxon>Laurasiatheria</taxon>
        <taxon>Carnivora</taxon>
        <taxon>Caniformia</taxon>
        <taxon>Musteloidea</taxon>
        <taxon>Mustelidae</taxon>
        <taxon>Mustelinae</taxon>
        <taxon>Mustela</taxon>
    </lineage>
</organism>
<feature type="compositionally biased region" description="Low complexity" evidence="1">
    <location>
        <begin position="384"/>
        <end position="396"/>
    </location>
</feature>
<feature type="compositionally biased region" description="Polar residues" evidence="1">
    <location>
        <begin position="232"/>
        <end position="247"/>
    </location>
</feature>
<dbReference type="Proteomes" id="UP000000715">
    <property type="component" value="Unplaced"/>
</dbReference>
<dbReference type="PANTHER" id="PTHR15299">
    <property type="entry name" value="HERV-H LTR-ASSOCIATING PROTEIN 1"/>
    <property type="match status" value="1"/>
</dbReference>
<dbReference type="GeneID" id="101673037"/>
<feature type="signal peptide" evidence="2">
    <location>
        <begin position="1"/>
        <end position="29"/>
    </location>
</feature>
<sequence>MAGFLVPCPPVRLCVGLTCVLSLWNTVSAVKGEPKKEKFMTFLPTTASGLGEERKEKGVAFLDTTELPARSVDLSALNLTELVNGMLNRALKDTKKFFSLLSITSYSSFAFHKFSVAVYNISNLKTVDPTKFPTRYCYCVNNRTNDLSDFTALLVDVIGNSTSYLTEIFKSTSILSVSQTNESDCIFICVMTGKSGRDLSDFWEMAEKSPVINYTFTSSMSGVLGAAPRGTAVTSKLTPTSQQTLPRTSPLHRAQSSRAPAPGTSPWTETTPPAEGEPAMSTNRLSKLHARATAMATQGGPSPTLPALASLKLEIDMSQCEFDTDEQRHYQEGGQDPMGDNQQSGVDSHTTHALGTCRASLGNTVLHTVISCRVHGHKELAQASRTSTRGTRTPSPTKAPAPKYPQTGDLPRAWPLTPKEEPASVLGLHQVSKCPELLLEEGAVTAASLTLAIQKFNPCLMELCRFFQQCLCMSQKREARAEAMRYCLQYYSWFLKNATYICQRVKRVSHSHTLKQKCLQNICQSV</sequence>
<dbReference type="CTD" id="10086"/>
<reference evidence="4" key="1">
    <citation type="submission" date="2025-08" db="UniProtKB">
        <authorList>
            <consortium name="RefSeq"/>
        </authorList>
    </citation>
    <scope>IDENTIFICATION</scope>
    <source>
        <tissue evidence="4">Brain</tissue>
    </source>
</reference>
<feature type="region of interest" description="Disordered" evidence="1">
    <location>
        <begin position="327"/>
        <end position="351"/>
    </location>
</feature>
<gene>
    <name evidence="4" type="primary">HHLA1</name>
</gene>
<dbReference type="InterPro" id="IPR037643">
    <property type="entry name" value="HHLA1"/>
</dbReference>